<dbReference type="SUPFAM" id="SSF56281">
    <property type="entry name" value="Metallo-hydrolase/oxidoreductase"/>
    <property type="match status" value="1"/>
</dbReference>
<dbReference type="Proteomes" id="UP000295484">
    <property type="component" value="Unassembled WGS sequence"/>
</dbReference>
<dbReference type="AlphaFoldDB" id="A0A4R8FYY7"/>
<name>A0A4R8FYY7_9RHOB</name>
<keyword evidence="3" id="KW-0378">Hydrolase</keyword>
<evidence type="ECO:0000259" key="2">
    <source>
        <dbReference type="SMART" id="SM00849"/>
    </source>
</evidence>
<sequence length="286" mass="31378">MKASPVVTSFHDEATGSLQYVVHDPATREGVVIDPVLDFDPAEARVTTANADRILDHVRSEGLRIGWVLDTHPHADHFSAAHYLGYALGARRGIGARVTEVQALWRDLYNLPEAFPADGRDWDRLFREGDEIALGQMTLRVLTTPGHTLASVSYLVGDAAFVADTFLRPGAGTARADFPGGSASVLYDSLGRLLSLPDETRLFIGHDYPDEGAAVQPMATVAEQRRNVHLDGATREDFLKTRQARDATLSLPDRMLAALQVNLRGGRLPEPEDDGRSYLKIPLNRF</sequence>
<comment type="caution">
    <text evidence="3">The sequence shown here is derived from an EMBL/GenBank/DDBJ whole genome shotgun (WGS) entry which is preliminary data.</text>
</comment>
<dbReference type="CDD" id="cd07724">
    <property type="entry name" value="POD-like_MBL-fold"/>
    <property type="match status" value="1"/>
</dbReference>
<dbReference type="GO" id="GO:0050313">
    <property type="term" value="F:sulfur dioxygenase activity"/>
    <property type="evidence" value="ECO:0007669"/>
    <property type="project" value="InterPro"/>
</dbReference>
<dbReference type="SMART" id="SM00849">
    <property type="entry name" value="Lactamase_B"/>
    <property type="match status" value="1"/>
</dbReference>
<dbReference type="Gene3D" id="3.60.15.10">
    <property type="entry name" value="Ribonuclease Z/Hydroxyacylglutathione hydrolase-like"/>
    <property type="match status" value="1"/>
</dbReference>
<dbReference type="InterPro" id="IPR051682">
    <property type="entry name" value="Mito_Persulfide_Diox"/>
</dbReference>
<protein>
    <submittedName>
        <fullName evidence="3">Glyoxylase-like metal-dependent hydrolase (Beta-lactamase superfamily II)</fullName>
    </submittedName>
</protein>
<dbReference type="RefSeq" id="WP_134077322.1">
    <property type="nucleotide sequence ID" value="NZ_SOEB01000004.1"/>
</dbReference>
<feature type="domain" description="Metallo-beta-lactamase" evidence="2">
    <location>
        <begin position="16"/>
        <end position="206"/>
    </location>
</feature>
<dbReference type="Pfam" id="PF00753">
    <property type="entry name" value="Lactamase_B"/>
    <property type="match status" value="1"/>
</dbReference>
<proteinExistence type="predicted"/>
<gene>
    <name evidence="3" type="ORF">EV657_104101</name>
</gene>
<reference evidence="3 4" key="1">
    <citation type="submission" date="2019-03" db="EMBL/GenBank/DDBJ databases">
        <title>Genomic Encyclopedia of Type Strains, Phase IV (KMG-IV): sequencing the most valuable type-strain genomes for metagenomic binning, comparative biology and taxonomic classification.</title>
        <authorList>
            <person name="Goeker M."/>
        </authorList>
    </citation>
    <scope>NUCLEOTIDE SEQUENCE [LARGE SCALE GENOMIC DNA]</scope>
    <source>
        <strain evidence="3 4">JA181</strain>
    </source>
</reference>
<dbReference type="PANTHER" id="PTHR43084">
    <property type="entry name" value="PERSULFIDE DIOXYGENASE ETHE1"/>
    <property type="match status" value="1"/>
</dbReference>
<dbReference type="GO" id="GO:0016787">
    <property type="term" value="F:hydrolase activity"/>
    <property type="evidence" value="ECO:0007669"/>
    <property type="project" value="UniProtKB-KW"/>
</dbReference>
<dbReference type="InterPro" id="IPR036866">
    <property type="entry name" value="RibonucZ/Hydroxyglut_hydro"/>
</dbReference>
<dbReference type="PANTHER" id="PTHR43084:SF1">
    <property type="entry name" value="PERSULFIDE DIOXYGENASE ETHE1, MITOCHONDRIAL"/>
    <property type="match status" value="1"/>
</dbReference>
<evidence type="ECO:0000313" key="3">
    <source>
        <dbReference type="EMBL" id="TDX31904.1"/>
    </source>
</evidence>
<organism evidence="3 4">
    <name type="scientific">Rhodovulum visakhapatnamense</name>
    <dbReference type="NCBI Taxonomy" id="364297"/>
    <lineage>
        <taxon>Bacteria</taxon>
        <taxon>Pseudomonadati</taxon>
        <taxon>Pseudomonadota</taxon>
        <taxon>Alphaproteobacteria</taxon>
        <taxon>Rhodobacterales</taxon>
        <taxon>Paracoccaceae</taxon>
        <taxon>Rhodovulum</taxon>
    </lineage>
</organism>
<dbReference type="InterPro" id="IPR001279">
    <property type="entry name" value="Metallo-B-lactamas"/>
</dbReference>
<dbReference type="GO" id="GO:0046872">
    <property type="term" value="F:metal ion binding"/>
    <property type="evidence" value="ECO:0007669"/>
    <property type="project" value="UniProtKB-KW"/>
</dbReference>
<dbReference type="GO" id="GO:0070813">
    <property type="term" value="P:hydrogen sulfide metabolic process"/>
    <property type="evidence" value="ECO:0007669"/>
    <property type="project" value="TreeGrafter"/>
</dbReference>
<evidence type="ECO:0000313" key="4">
    <source>
        <dbReference type="Proteomes" id="UP000295484"/>
    </source>
</evidence>
<dbReference type="GO" id="GO:0006749">
    <property type="term" value="P:glutathione metabolic process"/>
    <property type="evidence" value="ECO:0007669"/>
    <property type="project" value="InterPro"/>
</dbReference>
<accession>A0A4R8FYY7</accession>
<evidence type="ECO:0000256" key="1">
    <source>
        <dbReference type="ARBA" id="ARBA00022723"/>
    </source>
</evidence>
<keyword evidence="1" id="KW-0479">Metal-binding</keyword>
<dbReference type="EMBL" id="SOEB01000004">
    <property type="protein sequence ID" value="TDX31904.1"/>
    <property type="molecule type" value="Genomic_DNA"/>
</dbReference>
<dbReference type="InterPro" id="IPR044528">
    <property type="entry name" value="POD-like_MBL-fold"/>
</dbReference>